<accession>A0ABS3JNE9</accession>
<protein>
    <submittedName>
        <fullName evidence="1">Uncharacterized protein</fullName>
    </submittedName>
</protein>
<comment type="caution">
    <text evidence="1">The sequence shown here is derived from an EMBL/GenBank/DDBJ whole genome shotgun (WGS) entry which is preliminary data.</text>
</comment>
<sequence length="81" mass="9376">MFDLSDQYINGIDLEKTKRGFKIKSVYTIELQGYGVNISTTDKRIEINKVARLPSKQPDWLIGEEALFNGLNWSLEQLRVE</sequence>
<dbReference type="EMBL" id="JAFMYW010000006">
    <property type="protein sequence ID" value="MBO0950729.1"/>
    <property type="molecule type" value="Genomic_DNA"/>
</dbReference>
<keyword evidence="2" id="KW-1185">Reference proteome</keyword>
<name>A0ABS3JNE9_9BACT</name>
<gene>
    <name evidence="1" type="ORF">J2I46_19215</name>
</gene>
<proteinExistence type="predicted"/>
<dbReference type="RefSeq" id="WP_207330680.1">
    <property type="nucleotide sequence ID" value="NZ_JAFMYW010000006.1"/>
</dbReference>
<evidence type="ECO:0000313" key="2">
    <source>
        <dbReference type="Proteomes" id="UP000664628"/>
    </source>
</evidence>
<organism evidence="1 2">
    <name type="scientific">Fibrella forsythiae</name>
    <dbReference type="NCBI Taxonomy" id="2817061"/>
    <lineage>
        <taxon>Bacteria</taxon>
        <taxon>Pseudomonadati</taxon>
        <taxon>Bacteroidota</taxon>
        <taxon>Cytophagia</taxon>
        <taxon>Cytophagales</taxon>
        <taxon>Spirosomataceae</taxon>
        <taxon>Fibrella</taxon>
    </lineage>
</organism>
<dbReference type="Proteomes" id="UP000664628">
    <property type="component" value="Unassembled WGS sequence"/>
</dbReference>
<reference evidence="1 2" key="1">
    <citation type="submission" date="2021-03" db="EMBL/GenBank/DDBJ databases">
        <title>Fibrella sp. HMF5405 genome sequencing and assembly.</title>
        <authorList>
            <person name="Kang H."/>
            <person name="Kim H."/>
            <person name="Bae S."/>
            <person name="Joh K."/>
        </authorList>
    </citation>
    <scope>NUCLEOTIDE SEQUENCE [LARGE SCALE GENOMIC DNA]</scope>
    <source>
        <strain evidence="1 2">HMF5405</strain>
    </source>
</reference>
<evidence type="ECO:0000313" key="1">
    <source>
        <dbReference type="EMBL" id="MBO0950729.1"/>
    </source>
</evidence>